<dbReference type="OrthoDB" id="9805682at2"/>
<dbReference type="InterPro" id="IPR003004">
    <property type="entry name" value="GspF/PilC"/>
</dbReference>
<dbReference type="Proteomes" id="UP000029224">
    <property type="component" value="Unassembled WGS sequence"/>
</dbReference>
<dbReference type="PROSITE" id="PS00874">
    <property type="entry name" value="T2SP_F"/>
    <property type="match status" value="1"/>
</dbReference>
<dbReference type="Pfam" id="PF00482">
    <property type="entry name" value="T2SSF"/>
    <property type="match status" value="2"/>
</dbReference>
<evidence type="ECO:0000256" key="1">
    <source>
        <dbReference type="ARBA" id="ARBA00004429"/>
    </source>
</evidence>
<evidence type="ECO:0000259" key="11">
    <source>
        <dbReference type="Pfam" id="PF00482"/>
    </source>
</evidence>
<dbReference type="GO" id="GO:0005886">
    <property type="term" value="C:plasma membrane"/>
    <property type="evidence" value="ECO:0007669"/>
    <property type="project" value="UniProtKB-SubCell"/>
</dbReference>
<comment type="caution">
    <text evidence="12">The sequence shown here is derived from an EMBL/GenBank/DDBJ whole genome shotgun (WGS) entry which is preliminary data.</text>
</comment>
<comment type="similarity">
    <text evidence="2 9">Belongs to the GSP F family.</text>
</comment>
<dbReference type="PANTHER" id="PTHR30012">
    <property type="entry name" value="GENERAL SECRETION PATHWAY PROTEIN"/>
    <property type="match status" value="1"/>
</dbReference>
<evidence type="ECO:0000256" key="5">
    <source>
        <dbReference type="ARBA" id="ARBA00022519"/>
    </source>
</evidence>
<evidence type="ECO:0000313" key="12">
    <source>
        <dbReference type="EMBL" id="GAL36298.1"/>
    </source>
</evidence>
<feature type="transmembrane region" description="Helical" evidence="10">
    <location>
        <begin position="227"/>
        <end position="244"/>
    </location>
</feature>
<evidence type="ECO:0000256" key="7">
    <source>
        <dbReference type="ARBA" id="ARBA00022989"/>
    </source>
</evidence>
<dbReference type="Gene3D" id="1.20.81.30">
    <property type="entry name" value="Type II secretion system (T2SS), domain F"/>
    <property type="match status" value="2"/>
</dbReference>
<keyword evidence="5" id="KW-0997">Cell inner membrane</keyword>
<feature type="transmembrane region" description="Helical" evidence="10">
    <location>
        <begin position="380"/>
        <end position="400"/>
    </location>
</feature>
<accession>A0A090TAI2</accession>
<comment type="subcellular location">
    <subcellularLocation>
        <location evidence="1 9">Cell inner membrane</location>
        <topology evidence="1 9">Multi-pass membrane protein</topology>
    </subcellularLocation>
</comment>
<gene>
    <name evidence="12" type="ORF">JCM19240_1742</name>
</gene>
<name>A0A090TAI2_9VIBR</name>
<dbReference type="GO" id="GO:0015628">
    <property type="term" value="P:protein secretion by the type II secretion system"/>
    <property type="evidence" value="ECO:0007669"/>
    <property type="project" value="TreeGrafter"/>
</dbReference>
<feature type="domain" description="Type II secretion system protein GspF" evidence="11">
    <location>
        <begin position="277"/>
        <end position="399"/>
    </location>
</feature>
<sequence length="408" mass="45290">MVKKLEPTLKAFHWKGVNSQGKKVSGQTLALTEPEARETLKQQHIQVRKLKKRSISTWTKLTQRIKGKDITILTRQLATMLSTGIPIVHAIKLIADNQAKAEMKSILSQISKGLEAGTPISRVMQVASRHFDSFYVDMVATGENSGNLAGVFERLADYREKQEMLRSKVVKALIYPVMILLVSLGVTYLMLTTVVPEFESMFRGFNADLPWFTQQVLSLSAWFQQNGFLSINLFILATFGLKVARQRSFSVRLYTSRLVLRIPIVGQVITKASIAKFSRTLSTSFSAGIPILSSIQASAKTADNLYYQQVIQSIHSDIVAGTPIHLAMRQADGFPEMVLQMVMIGEESGTLDDMLNRVAAIYEAEVDNTVDNLGKILEPFIIVFLGTLVGGLVVAMYLPIFNLMTVIG</sequence>
<evidence type="ECO:0000256" key="9">
    <source>
        <dbReference type="RuleBase" id="RU003923"/>
    </source>
</evidence>
<proteinExistence type="inferred from homology"/>
<feature type="transmembrane region" description="Helical" evidence="10">
    <location>
        <begin position="169"/>
        <end position="191"/>
    </location>
</feature>
<reference evidence="12 13" key="1">
    <citation type="submission" date="2014-09" db="EMBL/GenBank/DDBJ databases">
        <title>Vibrio maritimus JCM 19240. (C210) whole genome shotgun sequence.</title>
        <authorList>
            <person name="Sawabe T."/>
            <person name="Meirelles P."/>
            <person name="Nakanishi M."/>
            <person name="Sayaka M."/>
            <person name="Hattori M."/>
            <person name="Ohkuma M."/>
        </authorList>
    </citation>
    <scope>NUCLEOTIDE SEQUENCE [LARGE SCALE GENOMIC DNA]</scope>
    <source>
        <strain evidence="12 13">JCM 19240</strain>
    </source>
</reference>
<dbReference type="PANTHER" id="PTHR30012:SF7">
    <property type="entry name" value="PROTEIN TRANSPORT PROTEIN HOFC HOMOLOG"/>
    <property type="match status" value="1"/>
</dbReference>
<dbReference type="EMBL" id="BBMT01000010">
    <property type="protein sequence ID" value="GAL36298.1"/>
    <property type="molecule type" value="Genomic_DNA"/>
</dbReference>
<feature type="domain" description="Type II secretion system protein GspF" evidence="11">
    <location>
        <begin position="74"/>
        <end position="196"/>
    </location>
</feature>
<protein>
    <submittedName>
        <fullName evidence="12">Type IV fimbrial assembly protein PilC</fullName>
    </submittedName>
</protein>
<dbReference type="PRINTS" id="PR00812">
    <property type="entry name" value="BCTERIALGSPF"/>
</dbReference>
<evidence type="ECO:0000256" key="3">
    <source>
        <dbReference type="ARBA" id="ARBA00022448"/>
    </source>
</evidence>
<organism evidence="12 13">
    <name type="scientific">Vibrio maritimus</name>
    <dbReference type="NCBI Taxonomy" id="990268"/>
    <lineage>
        <taxon>Bacteria</taxon>
        <taxon>Pseudomonadati</taxon>
        <taxon>Pseudomonadota</taxon>
        <taxon>Gammaproteobacteria</taxon>
        <taxon>Vibrionales</taxon>
        <taxon>Vibrionaceae</taxon>
        <taxon>Vibrio</taxon>
    </lineage>
</organism>
<evidence type="ECO:0000256" key="10">
    <source>
        <dbReference type="SAM" id="Phobius"/>
    </source>
</evidence>
<keyword evidence="3 9" id="KW-0813">Transport</keyword>
<keyword evidence="6 9" id="KW-0812">Transmembrane</keyword>
<keyword evidence="8 10" id="KW-0472">Membrane</keyword>
<dbReference type="InterPro" id="IPR042094">
    <property type="entry name" value="T2SS_GspF_sf"/>
</dbReference>
<keyword evidence="4" id="KW-1003">Cell membrane</keyword>
<dbReference type="FunFam" id="1.20.81.30:FF:000001">
    <property type="entry name" value="Type II secretion system protein F"/>
    <property type="match status" value="2"/>
</dbReference>
<evidence type="ECO:0000256" key="6">
    <source>
        <dbReference type="ARBA" id="ARBA00022692"/>
    </source>
</evidence>
<dbReference type="InterPro" id="IPR018076">
    <property type="entry name" value="T2SS_GspF_dom"/>
</dbReference>
<keyword evidence="13" id="KW-1185">Reference proteome</keyword>
<evidence type="ECO:0000256" key="4">
    <source>
        <dbReference type="ARBA" id="ARBA00022475"/>
    </source>
</evidence>
<keyword evidence="7 10" id="KW-1133">Transmembrane helix</keyword>
<dbReference type="AlphaFoldDB" id="A0A090TAI2"/>
<evidence type="ECO:0000313" key="13">
    <source>
        <dbReference type="Proteomes" id="UP000029224"/>
    </source>
</evidence>
<dbReference type="InterPro" id="IPR001992">
    <property type="entry name" value="T2SS_GspF/T4SS_PilC_CS"/>
</dbReference>
<evidence type="ECO:0000256" key="2">
    <source>
        <dbReference type="ARBA" id="ARBA00005745"/>
    </source>
</evidence>
<evidence type="ECO:0000256" key="8">
    <source>
        <dbReference type="ARBA" id="ARBA00023136"/>
    </source>
</evidence>
<reference evidence="12 13" key="2">
    <citation type="submission" date="2014-09" db="EMBL/GenBank/DDBJ databases">
        <authorList>
            <consortium name="NBRP consortium"/>
            <person name="Sawabe T."/>
            <person name="Meirelles P."/>
            <person name="Nakanishi M."/>
            <person name="Sayaka M."/>
            <person name="Hattori M."/>
            <person name="Ohkuma M."/>
        </authorList>
    </citation>
    <scope>NUCLEOTIDE SEQUENCE [LARGE SCALE GENOMIC DNA]</scope>
    <source>
        <strain evidence="12 13">JCM 19240</strain>
    </source>
</reference>